<gene>
    <name evidence="9" type="ORF">IRJ41_001335</name>
</gene>
<keyword evidence="2 6" id="KW-0472">Membrane</keyword>
<evidence type="ECO:0000256" key="7">
    <source>
        <dbReference type="SAM" id="SignalP"/>
    </source>
</evidence>
<evidence type="ECO:0000313" key="10">
    <source>
        <dbReference type="Proteomes" id="UP001059041"/>
    </source>
</evidence>
<comment type="subcellular location">
    <subcellularLocation>
        <location evidence="1">Membrane</location>
        <topology evidence="1">Single-pass type I membrane protein</topology>
    </subcellularLocation>
</comment>
<dbReference type="GO" id="GO:0005886">
    <property type="term" value="C:plasma membrane"/>
    <property type="evidence" value="ECO:0007669"/>
    <property type="project" value="TreeGrafter"/>
</dbReference>
<dbReference type="InterPro" id="IPR013106">
    <property type="entry name" value="Ig_V-set"/>
</dbReference>
<keyword evidence="5" id="KW-0393">Immunoglobulin domain</keyword>
<evidence type="ECO:0000313" key="9">
    <source>
        <dbReference type="EMBL" id="KAI7792994.1"/>
    </source>
</evidence>
<dbReference type="SUPFAM" id="SSF48726">
    <property type="entry name" value="Immunoglobulin"/>
    <property type="match status" value="3"/>
</dbReference>
<evidence type="ECO:0000256" key="5">
    <source>
        <dbReference type="ARBA" id="ARBA00023319"/>
    </source>
</evidence>
<evidence type="ECO:0000256" key="1">
    <source>
        <dbReference type="ARBA" id="ARBA00004479"/>
    </source>
</evidence>
<dbReference type="Pfam" id="PF07686">
    <property type="entry name" value="V-set"/>
    <property type="match status" value="2"/>
</dbReference>
<dbReference type="InterPro" id="IPR007110">
    <property type="entry name" value="Ig-like_dom"/>
</dbReference>
<dbReference type="InterPro" id="IPR003599">
    <property type="entry name" value="Ig_sub"/>
</dbReference>
<keyword evidence="7" id="KW-0732">Signal</keyword>
<dbReference type="GO" id="GO:0098609">
    <property type="term" value="P:cell-cell adhesion"/>
    <property type="evidence" value="ECO:0007669"/>
    <property type="project" value="TreeGrafter"/>
</dbReference>
<dbReference type="SMART" id="SM00409">
    <property type="entry name" value="IG"/>
    <property type="match status" value="2"/>
</dbReference>
<keyword evidence="6" id="KW-0812">Transmembrane</keyword>
<dbReference type="EMBL" id="JAFHDT010000022">
    <property type="protein sequence ID" value="KAI7792994.1"/>
    <property type="molecule type" value="Genomic_DNA"/>
</dbReference>
<dbReference type="Gene3D" id="2.60.40.10">
    <property type="entry name" value="Immunoglobulins"/>
    <property type="match status" value="3"/>
</dbReference>
<feature type="transmembrane region" description="Helical" evidence="6">
    <location>
        <begin position="430"/>
        <end position="454"/>
    </location>
</feature>
<feature type="signal peptide" evidence="7">
    <location>
        <begin position="1"/>
        <end position="24"/>
    </location>
</feature>
<name>A0A9W7WBP9_TRIRA</name>
<feature type="domain" description="Ig-like" evidence="8">
    <location>
        <begin position="312"/>
        <end position="411"/>
    </location>
</feature>
<keyword evidence="4" id="KW-0325">Glycoprotein</keyword>
<dbReference type="PROSITE" id="PS50835">
    <property type="entry name" value="IG_LIKE"/>
    <property type="match status" value="4"/>
</dbReference>
<evidence type="ECO:0000259" key="8">
    <source>
        <dbReference type="PROSITE" id="PS50835"/>
    </source>
</evidence>
<evidence type="ECO:0000256" key="6">
    <source>
        <dbReference type="SAM" id="Phobius"/>
    </source>
</evidence>
<dbReference type="PANTHER" id="PTHR11640">
    <property type="entry name" value="NEPHRIN"/>
    <property type="match status" value="1"/>
</dbReference>
<feature type="domain" description="Ig-like" evidence="8">
    <location>
        <begin position="227"/>
        <end position="303"/>
    </location>
</feature>
<dbReference type="PANTHER" id="PTHR11640:SF31">
    <property type="entry name" value="IRREGULAR CHIASM C-ROUGHEST PROTEIN-RELATED"/>
    <property type="match status" value="1"/>
</dbReference>
<feature type="chain" id="PRO_5040730756" description="Ig-like domain-containing protein" evidence="7">
    <location>
        <begin position="25"/>
        <end position="503"/>
    </location>
</feature>
<accession>A0A9W7WBP9</accession>
<proteinExistence type="predicted"/>
<dbReference type="AlphaFoldDB" id="A0A9W7WBP9"/>
<protein>
    <recommendedName>
        <fullName evidence="8">Ig-like domain-containing protein</fullName>
    </recommendedName>
</protein>
<sequence length="503" mass="57101">MSSLKAAHYLFLVVFSITLCICKGAEFVIRAVKGETVHLPCLPHPYNSYLSSVEWTKNSKTANVICKHTVYENKASSGYCISRFRVAAFNLNIENVQFSDFGSYTCKWSRIIPPPTLDVITNVMLLVEDLSVEHQYSRNDSCIHLLCTLEALNPEQVNFIWSTVGQRLPHLSSSSVMSSEFYLCEPAVDDGDPITCQASYFYNNALYGINRTVEAFTYECAQIVLFKGETGHLPCILHPENSSKRSVEWIKSSTNSTTICKCQIDYVHKTSSGCCIPRFTLTKESLQLNIENVQPSDFGNYTCKWSRIIPPPTLDGIRNVMLRVEDLSLQRLNSRNDSCIHLLCTLEALNPEQVNFTWSTEGQRLPNMSSSSYTSSELYLCEPDWDNADTITCQASYFYNNTLYRRIEHFNLSTEHPLFSEDAVRENLQLLIIICSAAAAAGVIFSLIFTAVLCKCRRRRNANESIVFSNKVYENFSFAMTRQSTQRTQPTVKPQKEECIYEN</sequence>
<keyword evidence="6" id="KW-1133">Transmembrane helix</keyword>
<evidence type="ECO:0000256" key="4">
    <source>
        <dbReference type="ARBA" id="ARBA00023180"/>
    </source>
</evidence>
<keyword evidence="3" id="KW-1015">Disulfide bond</keyword>
<dbReference type="GO" id="GO:0005911">
    <property type="term" value="C:cell-cell junction"/>
    <property type="evidence" value="ECO:0007669"/>
    <property type="project" value="TreeGrafter"/>
</dbReference>
<reference evidence="9" key="1">
    <citation type="submission" date="2021-02" db="EMBL/GenBank/DDBJ databases">
        <title>Comparative genomics reveals that relaxation of natural selection precedes convergent phenotypic evolution of cavefish.</title>
        <authorList>
            <person name="Peng Z."/>
        </authorList>
    </citation>
    <scope>NUCLEOTIDE SEQUENCE</scope>
    <source>
        <tissue evidence="9">Muscle</tissue>
    </source>
</reference>
<evidence type="ECO:0000256" key="2">
    <source>
        <dbReference type="ARBA" id="ARBA00023136"/>
    </source>
</evidence>
<keyword evidence="10" id="KW-1185">Reference proteome</keyword>
<feature type="domain" description="Ig-like" evidence="8">
    <location>
        <begin position="115"/>
        <end position="214"/>
    </location>
</feature>
<dbReference type="InterPro" id="IPR013783">
    <property type="entry name" value="Ig-like_fold"/>
</dbReference>
<feature type="domain" description="Ig-like" evidence="8">
    <location>
        <begin position="33"/>
        <end position="106"/>
    </location>
</feature>
<dbReference type="GO" id="GO:0050839">
    <property type="term" value="F:cell adhesion molecule binding"/>
    <property type="evidence" value="ECO:0007669"/>
    <property type="project" value="TreeGrafter"/>
</dbReference>
<dbReference type="Proteomes" id="UP001059041">
    <property type="component" value="Linkage Group LG22"/>
</dbReference>
<comment type="caution">
    <text evidence="9">The sequence shown here is derived from an EMBL/GenBank/DDBJ whole genome shotgun (WGS) entry which is preliminary data.</text>
</comment>
<organism evidence="9 10">
    <name type="scientific">Triplophysa rosa</name>
    <name type="common">Cave loach</name>
    <dbReference type="NCBI Taxonomy" id="992332"/>
    <lineage>
        <taxon>Eukaryota</taxon>
        <taxon>Metazoa</taxon>
        <taxon>Chordata</taxon>
        <taxon>Craniata</taxon>
        <taxon>Vertebrata</taxon>
        <taxon>Euteleostomi</taxon>
        <taxon>Actinopterygii</taxon>
        <taxon>Neopterygii</taxon>
        <taxon>Teleostei</taxon>
        <taxon>Ostariophysi</taxon>
        <taxon>Cypriniformes</taxon>
        <taxon>Nemacheilidae</taxon>
        <taxon>Triplophysa</taxon>
    </lineage>
</organism>
<dbReference type="InterPro" id="IPR051275">
    <property type="entry name" value="Cell_adhesion_signaling"/>
</dbReference>
<dbReference type="InterPro" id="IPR036179">
    <property type="entry name" value="Ig-like_dom_sf"/>
</dbReference>
<evidence type="ECO:0000256" key="3">
    <source>
        <dbReference type="ARBA" id="ARBA00023157"/>
    </source>
</evidence>